<dbReference type="Gene3D" id="3.30.1060.10">
    <property type="entry name" value="Peptide methionine sulphoxide reductase MsrA"/>
    <property type="match status" value="1"/>
</dbReference>
<comment type="similarity">
    <text evidence="4">Belongs to the MsrA Met sulfoxide reductase family.</text>
</comment>
<keyword evidence="7" id="KW-1185">Reference proteome</keyword>
<feature type="active site" evidence="4">
    <location>
        <position position="42"/>
    </location>
</feature>
<evidence type="ECO:0000259" key="5">
    <source>
        <dbReference type="Pfam" id="PF01625"/>
    </source>
</evidence>
<gene>
    <name evidence="4" type="primary">msrA</name>
    <name evidence="6" type="ORF">C8D93_106178</name>
</gene>
<dbReference type="GO" id="GO:0008113">
    <property type="term" value="F:peptide-methionine (S)-S-oxide reductase activity"/>
    <property type="evidence" value="ECO:0007669"/>
    <property type="project" value="UniProtKB-UniRule"/>
</dbReference>
<organism evidence="6 7">
    <name type="scientific">Sinimarinibacterium flocculans</name>
    <dbReference type="NCBI Taxonomy" id="985250"/>
    <lineage>
        <taxon>Bacteria</taxon>
        <taxon>Pseudomonadati</taxon>
        <taxon>Pseudomonadota</taxon>
        <taxon>Gammaproteobacteria</taxon>
        <taxon>Nevskiales</taxon>
        <taxon>Nevskiaceae</taxon>
        <taxon>Sinimarinibacterium</taxon>
    </lineage>
</organism>
<dbReference type="SUPFAM" id="SSF55068">
    <property type="entry name" value="Peptide methionine sulfoxide reductase"/>
    <property type="match status" value="1"/>
</dbReference>
<protein>
    <recommendedName>
        <fullName evidence="4">Peptide methionine sulfoxide reductase MsrA</fullName>
        <shortName evidence="4">Protein-methionine-S-oxide reductase</shortName>
        <ecNumber evidence="4">1.8.4.11</ecNumber>
    </recommendedName>
    <alternativeName>
        <fullName evidence="4">Peptide-methionine (S)-S-oxide reductase</fullName>
        <shortName evidence="4">Peptide Met(O) reductase</shortName>
    </alternativeName>
</protein>
<sequence length="208" mass="22681">MSLVSNSRGSAHPLTPAEFPDADLDIGSDAGARQSAVLAGGCFWCVEAVYRQLDGVLDVVSGYAGDSAATADYKTVCSGTTDHAEVVRIDFDATKISFGTLLKVFFSVAHDPTHLNRQGNDVGRQYRSAVFYADDAQREVAERYVRKLDAAGAYPEKIVTTLEPLEAFHPAETYHQDYAARNPAQPYIAAVAAPKVEKLKRYYADRLK</sequence>
<dbReference type="GO" id="GO:0033744">
    <property type="term" value="F:L-methionine:thioredoxin-disulfide S-oxidoreductase activity"/>
    <property type="evidence" value="ECO:0007669"/>
    <property type="project" value="RHEA"/>
</dbReference>
<feature type="domain" description="Peptide methionine sulphoxide reductase MsrA" evidence="5">
    <location>
        <begin position="36"/>
        <end position="187"/>
    </location>
</feature>
<dbReference type="NCBIfam" id="TIGR00401">
    <property type="entry name" value="msrA"/>
    <property type="match status" value="1"/>
</dbReference>
<evidence type="ECO:0000313" key="7">
    <source>
        <dbReference type="Proteomes" id="UP000248330"/>
    </source>
</evidence>
<dbReference type="RefSeq" id="WP_110265516.1">
    <property type="nucleotide sequence ID" value="NZ_CAWNXA010000006.1"/>
</dbReference>
<reference evidence="6 7" key="1">
    <citation type="submission" date="2018-04" db="EMBL/GenBank/DDBJ databases">
        <title>Genomic Encyclopedia of Type Strains, Phase IV (KMG-IV): sequencing the most valuable type-strain genomes for metagenomic binning, comparative biology and taxonomic classification.</title>
        <authorList>
            <person name="Goeker M."/>
        </authorList>
    </citation>
    <scope>NUCLEOTIDE SEQUENCE [LARGE SCALE GENOMIC DNA]</scope>
    <source>
        <strain evidence="6 7">DSM 104150</strain>
    </source>
</reference>
<dbReference type="PANTHER" id="PTHR43774">
    <property type="entry name" value="PEPTIDE METHIONINE SULFOXIDE REDUCTASE"/>
    <property type="match status" value="1"/>
</dbReference>
<dbReference type="InterPro" id="IPR002569">
    <property type="entry name" value="Met_Sox_Rdtase_MsrA_dom"/>
</dbReference>
<evidence type="ECO:0000313" key="6">
    <source>
        <dbReference type="EMBL" id="PXV67201.1"/>
    </source>
</evidence>
<dbReference type="EC" id="1.8.4.11" evidence="4"/>
<name>A0A318E852_9GAMM</name>
<proteinExistence type="inferred from homology"/>
<keyword evidence="1 4" id="KW-0560">Oxidoreductase</keyword>
<dbReference type="OrthoDB" id="4174719at2"/>
<dbReference type="EMBL" id="QICN01000006">
    <property type="protein sequence ID" value="PXV67201.1"/>
    <property type="molecule type" value="Genomic_DNA"/>
</dbReference>
<evidence type="ECO:0000256" key="3">
    <source>
        <dbReference type="ARBA" id="ARBA00048782"/>
    </source>
</evidence>
<accession>A0A318E852</accession>
<evidence type="ECO:0000256" key="1">
    <source>
        <dbReference type="ARBA" id="ARBA00023002"/>
    </source>
</evidence>
<dbReference type="HAMAP" id="MF_01401">
    <property type="entry name" value="MsrA"/>
    <property type="match status" value="1"/>
</dbReference>
<dbReference type="AlphaFoldDB" id="A0A318E852"/>
<comment type="catalytic activity">
    <reaction evidence="3 4">
        <text>[thioredoxin]-disulfide + L-methionine + H2O = L-methionine (S)-S-oxide + [thioredoxin]-dithiol</text>
        <dbReference type="Rhea" id="RHEA:19993"/>
        <dbReference type="Rhea" id="RHEA-COMP:10698"/>
        <dbReference type="Rhea" id="RHEA-COMP:10700"/>
        <dbReference type="ChEBI" id="CHEBI:15377"/>
        <dbReference type="ChEBI" id="CHEBI:29950"/>
        <dbReference type="ChEBI" id="CHEBI:50058"/>
        <dbReference type="ChEBI" id="CHEBI:57844"/>
        <dbReference type="ChEBI" id="CHEBI:58772"/>
        <dbReference type="EC" id="1.8.4.11"/>
    </reaction>
</comment>
<comment type="caution">
    <text evidence="6">The sequence shown here is derived from an EMBL/GenBank/DDBJ whole genome shotgun (WGS) entry which is preliminary data.</text>
</comment>
<dbReference type="PANTHER" id="PTHR43774:SF1">
    <property type="entry name" value="PEPTIDE METHIONINE SULFOXIDE REDUCTASE MSRA 2"/>
    <property type="match status" value="1"/>
</dbReference>
<comment type="function">
    <text evidence="4">Has an important function as a repair enzyme for proteins that have been inactivated by oxidation. Catalyzes the reversible oxidation-reduction of methionine sulfoxide in proteins to methionine.</text>
</comment>
<comment type="catalytic activity">
    <reaction evidence="2 4">
        <text>L-methionyl-[protein] + [thioredoxin]-disulfide + H2O = L-methionyl-(S)-S-oxide-[protein] + [thioredoxin]-dithiol</text>
        <dbReference type="Rhea" id="RHEA:14217"/>
        <dbReference type="Rhea" id="RHEA-COMP:10698"/>
        <dbReference type="Rhea" id="RHEA-COMP:10700"/>
        <dbReference type="Rhea" id="RHEA-COMP:12313"/>
        <dbReference type="Rhea" id="RHEA-COMP:12315"/>
        <dbReference type="ChEBI" id="CHEBI:15377"/>
        <dbReference type="ChEBI" id="CHEBI:16044"/>
        <dbReference type="ChEBI" id="CHEBI:29950"/>
        <dbReference type="ChEBI" id="CHEBI:44120"/>
        <dbReference type="ChEBI" id="CHEBI:50058"/>
        <dbReference type="EC" id="1.8.4.11"/>
    </reaction>
</comment>
<evidence type="ECO:0000256" key="2">
    <source>
        <dbReference type="ARBA" id="ARBA00047806"/>
    </source>
</evidence>
<evidence type="ECO:0000256" key="4">
    <source>
        <dbReference type="HAMAP-Rule" id="MF_01401"/>
    </source>
</evidence>
<dbReference type="Proteomes" id="UP000248330">
    <property type="component" value="Unassembled WGS sequence"/>
</dbReference>
<dbReference type="Pfam" id="PF01625">
    <property type="entry name" value="PMSR"/>
    <property type="match status" value="1"/>
</dbReference>
<dbReference type="InterPro" id="IPR036509">
    <property type="entry name" value="Met_Sox_Rdtase_MsrA_sf"/>
</dbReference>